<keyword evidence="2" id="KW-1185">Reference proteome</keyword>
<dbReference type="OrthoDB" id="447743at2759"/>
<accession>A0A6J8A201</accession>
<dbReference type="EMBL" id="CACVKT020000520">
    <property type="protein sequence ID" value="CAC5359709.1"/>
    <property type="molecule type" value="Genomic_DNA"/>
</dbReference>
<evidence type="ECO:0000313" key="1">
    <source>
        <dbReference type="EMBL" id="CAC5359709.1"/>
    </source>
</evidence>
<gene>
    <name evidence="1" type="ORF">MCOR_2457</name>
</gene>
<dbReference type="AlphaFoldDB" id="A0A6J8A201"/>
<sequence length="187" mass="21578">MLQHYFNNFVMRFTVADYTTAWQRLEVGIVTGCTISVDLFSAAINLLVKPAEKTNRGPVKCLDKWFRDSLNDRESVDDHEMVSQAGKWMDIINQSGLPGKYKAWSYQQRILPRILLVPRITWPMLMYEVPLAKVASLEMMFNKHLRKWLGGSKEIFAALVCTAPVQNFIYHCLLLQRSLKSPKPKTL</sequence>
<proteinExistence type="predicted"/>
<reference evidence="1 2" key="1">
    <citation type="submission" date="2020-06" db="EMBL/GenBank/DDBJ databases">
        <authorList>
            <person name="Li R."/>
            <person name="Bekaert M."/>
        </authorList>
    </citation>
    <scope>NUCLEOTIDE SEQUENCE [LARGE SCALE GENOMIC DNA]</scope>
    <source>
        <strain evidence="2">wild</strain>
    </source>
</reference>
<protein>
    <submittedName>
        <fullName evidence="1">Uncharacterized protein</fullName>
    </submittedName>
</protein>
<evidence type="ECO:0000313" key="2">
    <source>
        <dbReference type="Proteomes" id="UP000507470"/>
    </source>
</evidence>
<organism evidence="1 2">
    <name type="scientific">Mytilus coruscus</name>
    <name type="common">Sea mussel</name>
    <dbReference type="NCBI Taxonomy" id="42192"/>
    <lineage>
        <taxon>Eukaryota</taxon>
        <taxon>Metazoa</taxon>
        <taxon>Spiralia</taxon>
        <taxon>Lophotrochozoa</taxon>
        <taxon>Mollusca</taxon>
        <taxon>Bivalvia</taxon>
        <taxon>Autobranchia</taxon>
        <taxon>Pteriomorphia</taxon>
        <taxon>Mytilida</taxon>
        <taxon>Mytiloidea</taxon>
        <taxon>Mytilidae</taxon>
        <taxon>Mytilinae</taxon>
        <taxon>Mytilus</taxon>
    </lineage>
</organism>
<dbReference type="Proteomes" id="UP000507470">
    <property type="component" value="Unassembled WGS sequence"/>
</dbReference>
<name>A0A6J8A201_MYTCO</name>